<keyword evidence="3" id="KW-0804">Transcription</keyword>
<dbReference type="PROSITE" id="PS50977">
    <property type="entry name" value="HTH_TETR_2"/>
    <property type="match status" value="1"/>
</dbReference>
<dbReference type="Proteomes" id="UP000025061">
    <property type="component" value="Unassembled WGS sequence"/>
</dbReference>
<dbReference type="GO" id="GO:0000976">
    <property type="term" value="F:transcription cis-regulatory region binding"/>
    <property type="evidence" value="ECO:0007669"/>
    <property type="project" value="TreeGrafter"/>
</dbReference>
<dbReference type="InterPro" id="IPR049484">
    <property type="entry name" value="Rv0078-like_C"/>
</dbReference>
<dbReference type="Pfam" id="PF21351">
    <property type="entry name" value="TetR_C_41"/>
    <property type="match status" value="1"/>
</dbReference>
<sequence>MPKRTKEQAAETRESLLSAARESFANQGFAATSVATVAAAAGTTKGALFHYFSSKEALFLEVWTALQLEMDAAAREAAKAARSGTDPYAAFLAGCRVYLEWATRPDYQTIVLVDGPSVLGMARWHELDFQLGMNNMTQGAAYLARQGLLAEDRVRPAAVLLQAALNGAGFALSSSYRDVTVNELFTTFEQILRGLR</sequence>
<dbReference type="InterPro" id="IPR050109">
    <property type="entry name" value="HTH-type_TetR-like_transc_reg"/>
</dbReference>
<evidence type="ECO:0000256" key="1">
    <source>
        <dbReference type="ARBA" id="ARBA00023015"/>
    </source>
</evidence>
<evidence type="ECO:0000313" key="7">
    <source>
        <dbReference type="Proteomes" id="UP000025061"/>
    </source>
</evidence>
<evidence type="ECO:0000256" key="3">
    <source>
        <dbReference type="ARBA" id="ARBA00023163"/>
    </source>
</evidence>
<keyword evidence="1" id="KW-0805">Transcription regulation</keyword>
<evidence type="ECO:0000259" key="5">
    <source>
        <dbReference type="PROSITE" id="PS50977"/>
    </source>
</evidence>
<feature type="domain" description="HTH tetR-type" evidence="5">
    <location>
        <begin position="10"/>
        <end position="70"/>
    </location>
</feature>
<dbReference type="EMBL" id="ARYI01000001">
    <property type="protein sequence ID" value="KCZ96408.1"/>
    <property type="molecule type" value="Genomic_DNA"/>
</dbReference>
<dbReference type="PRINTS" id="PR00455">
    <property type="entry name" value="HTHTETR"/>
</dbReference>
<dbReference type="AlphaFoldDB" id="A0A059G047"/>
<dbReference type="InterPro" id="IPR009057">
    <property type="entry name" value="Homeodomain-like_sf"/>
</dbReference>
<dbReference type="OrthoDB" id="8478851at2"/>
<protein>
    <submittedName>
        <fullName evidence="6">TetR family transcriptional regulator</fullName>
    </submittedName>
</protein>
<dbReference type="GO" id="GO:0003700">
    <property type="term" value="F:DNA-binding transcription factor activity"/>
    <property type="evidence" value="ECO:0007669"/>
    <property type="project" value="TreeGrafter"/>
</dbReference>
<evidence type="ECO:0000256" key="4">
    <source>
        <dbReference type="PROSITE-ProRule" id="PRU00335"/>
    </source>
</evidence>
<evidence type="ECO:0000256" key="2">
    <source>
        <dbReference type="ARBA" id="ARBA00023125"/>
    </source>
</evidence>
<accession>A0A059G047</accession>
<dbReference type="PANTHER" id="PTHR30055">
    <property type="entry name" value="HTH-TYPE TRANSCRIPTIONAL REGULATOR RUTR"/>
    <property type="match status" value="1"/>
</dbReference>
<name>A0A059G047_9PROT</name>
<reference evidence="6 7" key="1">
    <citation type="submission" date="2013-04" db="EMBL/GenBank/DDBJ databases">
        <title>Hyphomonas hirschiana VP5 Genome Sequencing.</title>
        <authorList>
            <person name="Lai Q."/>
            <person name="Shao Z."/>
        </authorList>
    </citation>
    <scope>NUCLEOTIDE SEQUENCE [LARGE SCALE GENOMIC DNA]</scope>
    <source>
        <strain evidence="6 7">VP5</strain>
    </source>
</reference>
<organism evidence="6 7">
    <name type="scientific">Hyphomonas hirschiana VP5</name>
    <dbReference type="NCBI Taxonomy" id="1280951"/>
    <lineage>
        <taxon>Bacteria</taxon>
        <taxon>Pseudomonadati</taxon>
        <taxon>Pseudomonadota</taxon>
        <taxon>Alphaproteobacteria</taxon>
        <taxon>Hyphomonadales</taxon>
        <taxon>Hyphomonadaceae</taxon>
        <taxon>Hyphomonas</taxon>
    </lineage>
</organism>
<dbReference type="PANTHER" id="PTHR30055:SF234">
    <property type="entry name" value="HTH-TYPE TRANSCRIPTIONAL REGULATOR BETI"/>
    <property type="match status" value="1"/>
</dbReference>
<gene>
    <name evidence="6" type="ORF">HHI_01975</name>
</gene>
<evidence type="ECO:0000313" key="6">
    <source>
        <dbReference type="EMBL" id="KCZ96408.1"/>
    </source>
</evidence>
<feature type="DNA-binding region" description="H-T-H motif" evidence="4">
    <location>
        <begin position="33"/>
        <end position="52"/>
    </location>
</feature>
<proteinExistence type="predicted"/>
<keyword evidence="2 4" id="KW-0238">DNA-binding</keyword>
<dbReference type="InterPro" id="IPR001647">
    <property type="entry name" value="HTH_TetR"/>
</dbReference>
<keyword evidence="7" id="KW-1185">Reference proteome</keyword>
<comment type="caution">
    <text evidence="6">The sequence shown here is derived from an EMBL/GenBank/DDBJ whole genome shotgun (WGS) entry which is preliminary data.</text>
</comment>
<dbReference type="Pfam" id="PF00440">
    <property type="entry name" value="TetR_N"/>
    <property type="match status" value="1"/>
</dbReference>
<dbReference type="RefSeq" id="WP_011645680.1">
    <property type="nucleotide sequence ID" value="NZ_ARYI01000001.1"/>
</dbReference>
<dbReference type="SUPFAM" id="SSF46689">
    <property type="entry name" value="Homeodomain-like"/>
    <property type="match status" value="1"/>
</dbReference>
<dbReference type="PATRIC" id="fig|1280951.3.peg.396"/>
<dbReference type="Gene3D" id="1.10.357.10">
    <property type="entry name" value="Tetracycline Repressor, domain 2"/>
    <property type="match status" value="1"/>
</dbReference>